<feature type="transmembrane region" description="Helical" evidence="1">
    <location>
        <begin position="27"/>
        <end position="47"/>
    </location>
</feature>
<accession>A0A1G7QB67</accession>
<keyword evidence="3" id="KW-1185">Reference proteome</keyword>
<keyword evidence="1" id="KW-1133">Transmembrane helix</keyword>
<feature type="transmembrane region" description="Helical" evidence="1">
    <location>
        <begin position="94"/>
        <end position="111"/>
    </location>
</feature>
<evidence type="ECO:0000313" key="3">
    <source>
        <dbReference type="Proteomes" id="UP000199406"/>
    </source>
</evidence>
<proteinExistence type="predicted"/>
<name>A0A1G7QB67_9ACTN</name>
<feature type="transmembrane region" description="Helical" evidence="1">
    <location>
        <begin position="170"/>
        <end position="189"/>
    </location>
</feature>
<protein>
    <submittedName>
        <fullName evidence="2">Uncharacterized protein</fullName>
    </submittedName>
</protein>
<keyword evidence="1" id="KW-0812">Transmembrane</keyword>
<sequence length="301" mass="32961">MRWLERVATGQTPGPRPAVAAVKTYRYLRLAMVAMVLGLAVAVVHEVLRVDGTCWQTSLSGYYYTPVQNLFVGALVAIGVCLVSLKGNTDSEDVLLNFAGICAPFVALVPIHDPSACGVVTDGLNRDLNIANNVVALLVVFGAGLVALAALRWHNRRSSNDEPAPTGIEILGYAESVLVFLAAVAVFWLQPEWFDRYGHPVAAIAMFVFVFVNVVVNAVNIYYERRGTDAPVRRLNRYTWIALAMAACVVGSLLLAWLGVEHWLLVIEASLIGCFAVFWGCQTWELWDQGLRTEPAVARTR</sequence>
<dbReference type="STRING" id="1550231.SAMN05660662_3907"/>
<keyword evidence="1" id="KW-0472">Membrane</keyword>
<dbReference type="OrthoDB" id="9803163at2"/>
<feature type="transmembrane region" description="Helical" evidence="1">
    <location>
        <begin position="67"/>
        <end position="85"/>
    </location>
</feature>
<dbReference type="Proteomes" id="UP000199406">
    <property type="component" value="Unassembled WGS sequence"/>
</dbReference>
<reference evidence="3" key="1">
    <citation type="submission" date="2016-10" db="EMBL/GenBank/DDBJ databases">
        <authorList>
            <person name="Varghese N."/>
            <person name="Submissions S."/>
        </authorList>
    </citation>
    <scope>NUCLEOTIDE SEQUENCE [LARGE SCALE GENOMIC DNA]</scope>
    <source>
        <strain evidence="3">DSM 44268</strain>
    </source>
</reference>
<dbReference type="EMBL" id="FNBT01000009">
    <property type="protein sequence ID" value="SDF95169.1"/>
    <property type="molecule type" value="Genomic_DNA"/>
</dbReference>
<gene>
    <name evidence="2" type="ORF">SAMN05660662_3907</name>
</gene>
<evidence type="ECO:0000256" key="1">
    <source>
        <dbReference type="SAM" id="Phobius"/>
    </source>
</evidence>
<organism evidence="2 3">
    <name type="scientific">Blastococcus aurantiacus</name>
    <dbReference type="NCBI Taxonomy" id="1550231"/>
    <lineage>
        <taxon>Bacteria</taxon>
        <taxon>Bacillati</taxon>
        <taxon>Actinomycetota</taxon>
        <taxon>Actinomycetes</taxon>
        <taxon>Geodermatophilales</taxon>
        <taxon>Geodermatophilaceae</taxon>
        <taxon>Blastococcus</taxon>
    </lineage>
</organism>
<evidence type="ECO:0000313" key="2">
    <source>
        <dbReference type="EMBL" id="SDF95169.1"/>
    </source>
</evidence>
<feature type="transmembrane region" description="Helical" evidence="1">
    <location>
        <begin position="201"/>
        <end position="223"/>
    </location>
</feature>
<dbReference type="AlphaFoldDB" id="A0A1G7QB67"/>
<feature type="transmembrane region" description="Helical" evidence="1">
    <location>
        <begin position="263"/>
        <end position="281"/>
    </location>
</feature>
<feature type="transmembrane region" description="Helical" evidence="1">
    <location>
        <begin position="235"/>
        <end position="257"/>
    </location>
</feature>
<dbReference type="RefSeq" id="WP_091770432.1">
    <property type="nucleotide sequence ID" value="NZ_FNBT01000009.1"/>
</dbReference>
<feature type="transmembrane region" description="Helical" evidence="1">
    <location>
        <begin position="131"/>
        <end position="150"/>
    </location>
</feature>